<proteinExistence type="predicted"/>
<keyword evidence="2" id="KW-0645">Protease</keyword>
<sequence length="356" mass="38063">MSHHLQETIEELVGPGIIGIAVRVNDQDGEWTGAAGVAELGGAALPPVDGFVRIGSNTKTFTAAMVLRLVAEGRIELDTPVAGYLPEFAIDARITVRMVLRQTSGLFNFTGEVHEDGTMAFGVTIPYGPNGNEWLERRFERHRPQDLVALALSRPARFEPGARWGYANTNYVLARLLVERATGRSAAAELRRLVLDPLGMSHTSIPDGPDLPEPHARAYYRHGDAIADITRQDPSWVGAGGDMIATTRDLHTFIAALTGGGLLPPDLREAMLTPVATGIPNMDYGMGVFLLTTEDGSTVVSHNGAAVGHAALMYSTPDGSKTLTAALNCVDDAELSVAAAFQGAQQRLLNEVFGNR</sequence>
<evidence type="ECO:0000313" key="3">
    <source>
        <dbReference type="Proteomes" id="UP000198662"/>
    </source>
</evidence>
<evidence type="ECO:0000259" key="1">
    <source>
        <dbReference type="Pfam" id="PF00144"/>
    </source>
</evidence>
<keyword evidence="2" id="KW-0121">Carboxypeptidase</keyword>
<dbReference type="STRING" id="380244.SAMN05216298_3018"/>
<dbReference type="GO" id="GO:0004180">
    <property type="term" value="F:carboxypeptidase activity"/>
    <property type="evidence" value="ECO:0007669"/>
    <property type="project" value="UniProtKB-KW"/>
</dbReference>
<name>A0A1G9I4A0_9ACTN</name>
<dbReference type="SUPFAM" id="SSF56601">
    <property type="entry name" value="beta-lactamase/transpeptidase-like"/>
    <property type="match status" value="1"/>
</dbReference>
<dbReference type="InterPro" id="IPR050491">
    <property type="entry name" value="AmpC-like"/>
</dbReference>
<dbReference type="RefSeq" id="WP_091050419.1">
    <property type="nucleotide sequence ID" value="NZ_FNGF01000004.1"/>
</dbReference>
<feature type="domain" description="Beta-lactamase-related" evidence="1">
    <location>
        <begin position="6"/>
        <end position="333"/>
    </location>
</feature>
<dbReference type="PANTHER" id="PTHR46825">
    <property type="entry name" value="D-ALANYL-D-ALANINE-CARBOXYPEPTIDASE/ENDOPEPTIDASE AMPH"/>
    <property type="match status" value="1"/>
</dbReference>
<dbReference type="OrthoDB" id="3499702at2"/>
<dbReference type="Pfam" id="PF00144">
    <property type="entry name" value="Beta-lactamase"/>
    <property type="match status" value="1"/>
</dbReference>
<evidence type="ECO:0000313" key="2">
    <source>
        <dbReference type="EMBL" id="SDL19922.1"/>
    </source>
</evidence>
<dbReference type="InterPro" id="IPR012338">
    <property type="entry name" value="Beta-lactam/transpept-like"/>
</dbReference>
<keyword evidence="3" id="KW-1185">Reference proteome</keyword>
<organism evidence="2 3">
    <name type="scientific">Glycomyces sambucus</name>
    <dbReference type="NCBI Taxonomy" id="380244"/>
    <lineage>
        <taxon>Bacteria</taxon>
        <taxon>Bacillati</taxon>
        <taxon>Actinomycetota</taxon>
        <taxon>Actinomycetes</taxon>
        <taxon>Glycomycetales</taxon>
        <taxon>Glycomycetaceae</taxon>
        <taxon>Glycomyces</taxon>
    </lineage>
</organism>
<dbReference type="EMBL" id="FNGF01000004">
    <property type="protein sequence ID" value="SDL19922.1"/>
    <property type="molecule type" value="Genomic_DNA"/>
</dbReference>
<dbReference type="AlphaFoldDB" id="A0A1G9I4A0"/>
<reference evidence="3" key="1">
    <citation type="submission" date="2016-10" db="EMBL/GenBank/DDBJ databases">
        <authorList>
            <person name="Varghese N."/>
            <person name="Submissions S."/>
        </authorList>
    </citation>
    <scope>NUCLEOTIDE SEQUENCE [LARGE SCALE GENOMIC DNA]</scope>
    <source>
        <strain evidence="3">CGMCC 4.3147</strain>
    </source>
</reference>
<protein>
    <submittedName>
        <fullName evidence="2">D-alanyl-D-alanine carboxypeptidase</fullName>
    </submittedName>
</protein>
<keyword evidence="2" id="KW-0378">Hydrolase</keyword>
<dbReference type="Gene3D" id="3.40.710.10">
    <property type="entry name" value="DD-peptidase/beta-lactamase superfamily"/>
    <property type="match status" value="1"/>
</dbReference>
<dbReference type="Proteomes" id="UP000198662">
    <property type="component" value="Unassembled WGS sequence"/>
</dbReference>
<gene>
    <name evidence="2" type="ORF">SAMN05216298_3018</name>
</gene>
<accession>A0A1G9I4A0</accession>
<dbReference type="InterPro" id="IPR001466">
    <property type="entry name" value="Beta-lactam-related"/>
</dbReference>
<dbReference type="PANTHER" id="PTHR46825:SF7">
    <property type="entry name" value="D-ALANYL-D-ALANINE CARBOXYPEPTIDASE"/>
    <property type="match status" value="1"/>
</dbReference>